<dbReference type="STRING" id="1214101.BN159_4244"/>
<dbReference type="PATRIC" id="fig|1214101.3.peg.4298"/>
<dbReference type="HOGENOM" id="CLU_056943_0_0_11"/>
<dbReference type="SUPFAM" id="SSF46894">
    <property type="entry name" value="C-terminal effector domain of the bipartite response regulators"/>
    <property type="match status" value="1"/>
</dbReference>
<dbReference type="InterPro" id="IPR016032">
    <property type="entry name" value="Sig_transdc_resp-reg_C-effctor"/>
</dbReference>
<evidence type="ECO:0000313" key="2">
    <source>
        <dbReference type="EMBL" id="CCK28623.1"/>
    </source>
</evidence>
<name>K4R5I9_STRDJ</name>
<dbReference type="PRINTS" id="PR00038">
    <property type="entry name" value="HTHLUXR"/>
</dbReference>
<dbReference type="EMBL" id="HE971709">
    <property type="protein sequence ID" value="CCK28623.1"/>
    <property type="molecule type" value="Genomic_DNA"/>
</dbReference>
<dbReference type="GO" id="GO:0006355">
    <property type="term" value="P:regulation of DNA-templated transcription"/>
    <property type="evidence" value="ECO:0007669"/>
    <property type="project" value="InterPro"/>
</dbReference>
<accession>K4R5I9</accession>
<dbReference type="PROSITE" id="PS50043">
    <property type="entry name" value="HTH_LUXR_2"/>
    <property type="match status" value="1"/>
</dbReference>
<dbReference type="InterPro" id="IPR036388">
    <property type="entry name" value="WH-like_DNA-bd_sf"/>
</dbReference>
<dbReference type="GO" id="GO:0003677">
    <property type="term" value="F:DNA binding"/>
    <property type="evidence" value="ECO:0007669"/>
    <property type="project" value="InterPro"/>
</dbReference>
<dbReference type="PANTHER" id="PTHR34293:SF1">
    <property type="entry name" value="HTH-TYPE TRANSCRIPTIONAL REGULATOR TRMBL2"/>
    <property type="match status" value="1"/>
</dbReference>
<feature type="domain" description="HTH luxR-type" evidence="1">
    <location>
        <begin position="250"/>
        <end position="318"/>
    </location>
</feature>
<dbReference type="Proteomes" id="UP000008043">
    <property type="component" value="Chromosome"/>
</dbReference>
<dbReference type="Pfam" id="PF00196">
    <property type="entry name" value="GerE"/>
    <property type="match status" value="1"/>
</dbReference>
<dbReference type="SMART" id="SM00421">
    <property type="entry name" value="HTH_LUXR"/>
    <property type="match status" value="1"/>
</dbReference>
<proteinExistence type="predicted"/>
<sequence>MTEAHRHGAEELCEAGLGLYARALREGRIHAEEADAAPCLVDLGLLQPDLADLRRLRPVMPAFAFHRLLRDVEDRIADERRREARLADMFESLMGIAGRYTAVADTPSVSVLNGVVRINQAIEAALAKASGELLTIQPFTGQDVGARLAASLGRDQAHLDRGGRIRTLYQHTVRHSPAVIARYEQLRGDAEARTLDEVTDRLIVVDGVVAFIPASKDRTLALEVRHPALVTFYVTVFDRFWRLATPMYPETVRQPVRNGITPRQRAIATLLVEGHTDTVIADRLGLNVRTARVHIAKLAAALGSESRAQLGYLIAASGILDQGE</sequence>
<dbReference type="PANTHER" id="PTHR34293">
    <property type="entry name" value="HTH-TYPE TRANSCRIPTIONAL REGULATOR TRMBL2"/>
    <property type="match status" value="1"/>
</dbReference>
<dbReference type="KEGG" id="sdv:BN159_4244"/>
<organism evidence="2 3">
    <name type="scientific">Streptomyces davaonensis (strain DSM 101723 / JCM 4913 / KCC S-0913 / 768)</name>
    <dbReference type="NCBI Taxonomy" id="1214101"/>
    <lineage>
        <taxon>Bacteria</taxon>
        <taxon>Bacillati</taxon>
        <taxon>Actinomycetota</taxon>
        <taxon>Actinomycetes</taxon>
        <taxon>Kitasatosporales</taxon>
        <taxon>Streptomycetaceae</taxon>
        <taxon>Streptomyces</taxon>
    </lineage>
</organism>
<dbReference type="InterPro" id="IPR051797">
    <property type="entry name" value="TrmB-like"/>
</dbReference>
<evidence type="ECO:0000313" key="3">
    <source>
        <dbReference type="Proteomes" id="UP000008043"/>
    </source>
</evidence>
<evidence type="ECO:0000259" key="1">
    <source>
        <dbReference type="PROSITE" id="PS50043"/>
    </source>
</evidence>
<dbReference type="OrthoDB" id="4307453at2"/>
<dbReference type="AlphaFoldDB" id="K4R5I9"/>
<reference evidence="2 3" key="1">
    <citation type="journal article" date="2012" name="J. Bacteriol.">
        <title>Genome sequence of the bacterium Streptomyces davawensis JCM 4913 and heterologous production of the unique antibiotic roseoflavin.</title>
        <authorList>
            <person name="Jankowitsch F."/>
            <person name="Schwarz J."/>
            <person name="Ruckert C."/>
            <person name="Gust B."/>
            <person name="Szczepanowski R."/>
            <person name="Blom J."/>
            <person name="Pelzer S."/>
            <person name="Kalinowski J."/>
            <person name="Mack M."/>
        </authorList>
    </citation>
    <scope>NUCLEOTIDE SEQUENCE [LARGE SCALE GENOMIC DNA]</scope>
    <source>
        <strain evidence="3">DSM 101723 / JCM 4913 / KCC S-0913 / 768</strain>
    </source>
</reference>
<gene>
    <name evidence="2" type="ORF">BN159_4244</name>
</gene>
<keyword evidence="3" id="KW-1185">Reference proteome</keyword>
<protein>
    <submittedName>
        <fullName evidence="2">Regulatory protein</fullName>
    </submittedName>
</protein>
<dbReference type="Gene3D" id="1.10.10.10">
    <property type="entry name" value="Winged helix-like DNA-binding domain superfamily/Winged helix DNA-binding domain"/>
    <property type="match status" value="1"/>
</dbReference>
<dbReference type="eggNOG" id="COG2197">
    <property type="taxonomic scope" value="Bacteria"/>
</dbReference>
<dbReference type="InterPro" id="IPR000792">
    <property type="entry name" value="Tscrpt_reg_LuxR_C"/>
</dbReference>
<dbReference type="RefSeq" id="WP_015658973.1">
    <property type="nucleotide sequence ID" value="NC_020504.1"/>
</dbReference>